<feature type="domain" description="Response regulatory" evidence="4">
    <location>
        <begin position="3"/>
        <end position="119"/>
    </location>
</feature>
<dbReference type="PANTHER" id="PTHR37299">
    <property type="entry name" value="TRANSCRIPTIONAL REGULATOR-RELATED"/>
    <property type="match status" value="1"/>
</dbReference>
<dbReference type="InterPro" id="IPR011006">
    <property type="entry name" value="CheY-like_superfamily"/>
</dbReference>
<evidence type="ECO:0000313" key="6">
    <source>
        <dbReference type="EMBL" id="AKA68239.1"/>
    </source>
</evidence>
<evidence type="ECO:0000256" key="3">
    <source>
        <dbReference type="PROSITE-ProRule" id="PRU00169"/>
    </source>
</evidence>
<dbReference type="PROSITE" id="PS50930">
    <property type="entry name" value="HTH_LYTTR"/>
    <property type="match status" value="1"/>
</dbReference>
<dbReference type="Pfam" id="PF04397">
    <property type="entry name" value="LytTR"/>
    <property type="match status" value="1"/>
</dbReference>
<feature type="modified residue" description="4-aspartylphosphate" evidence="3">
    <location>
        <position position="56"/>
    </location>
</feature>
<name>A0A0E3JZE9_CLOSL</name>
<dbReference type="Proteomes" id="UP000033115">
    <property type="component" value="Chromosome"/>
</dbReference>
<evidence type="ECO:0000259" key="5">
    <source>
        <dbReference type="PROSITE" id="PS50930"/>
    </source>
</evidence>
<keyword evidence="3" id="KW-0597">Phosphoprotein</keyword>
<comment type="function">
    <text evidence="2">May play the central regulatory role in sporulation. It may be an element of the effector pathway responsible for the activation of sporulation genes in response to nutritional stress. Spo0A may act in concert with spo0H (a sigma factor) to control the expression of some genes that are critical to the sporulation process.</text>
</comment>
<dbReference type="Pfam" id="PF00072">
    <property type="entry name" value="Response_reg"/>
    <property type="match status" value="1"/>
</dbReference>
<proteinExistence type="predicted"/>
<dbReference type="HOGENOM" id="CLU_000445_14_2_9"/>
<dbReference type="KEGG" id="csq:CSCA_1114"/>
<dbReference type="GO" id="GO:0000156">
    <property type="term" value="F:phosphorelay response regulator activity"/>
    <property type="evidence" value="ECO:0007669"/>
    <property type="project" value="InterPro"/>
</dbReference>
<keyword evidence="7" id="KW-1185">Reference proteome</keyword>
<dbReference type="InterPro" id="IPR001789">
    <property type="entry name" value="Sig_transdc_resp-reg_receiver"/>
</dbReference>
<accession>A0A0E3JZE9</accession>
<dbReference type="Gene3D" id="2.40.50.1020">
    <property type="entry name" value="LytTr DNA-binding domain"/>
    <property type="match status" value="1"/>
</dbReference>
<dbReference type="EMBL" id="CP009933">
    <property type="protein sequence ID" value="AKA68239.1"/>
    <property type="molecule type" value="Genomic_DNA"/>
</dbReference>
<dbReference type="SMART" id="SM00448">
    <property type="entry name" value="REC"/>
    <property type="match status" value="1"/>
</dbReference>
<dbReference type="InterPro" id="IPR046947">
    <property type="entry name" value="LytR-like"/>
</dbReference>
<evidence type="ECO:0000256" key="1">
    <source>
        <dbReference type="ARBA" id="ARBA00018672"/>
    </source>
</evidence>
<reference evidence="6 7" key="1">
    <citation type="journal article" date="2015" name="J. Biotechnol.">
        <title>Complete genome sequence of a malodorant-producing acetogen, Clostridium scatologenes ATCC 25775(T).</title>
        <authorList>
            <person name="Zhu Z."/>
            <person name="Guo T."/>
            <person name="Zheng H."/>
            <person name="Song T."/>
            <person name="Ouyang P."/>
            <person name="Xie J."/>
        </authorList>
    </citation>
    <scope>NUCLEOTIDE SEQUENCE [LARGE SCALE GENOMIC DNA]</scope>
    <source>
        <strain evidence="6 7">ATCC 25775</strain>
    </source>
</reference>
<sequence>MFKIAVCDDETLQRLDIVNKLKSSLKNIDFTFQVEEFNSGEEILSCKSYFDIIFLDIKMHKLSGVDVARKLRENKNNSKIIFITSFKEYVFQAFDVSAFHYLIKPVSKEKILKITNKVLKSFNEEKNDNLYIVITKSRRAIKVLLNNIYFFEIQNRIIIIHTTNGNIEYYDKISNVEEKIASNDFFRCHRAI</sequence>
<dbReference type="SUPFAM" id="SSF52172">
    <property type="entry name" value="CheY-like"/>
    <property type="match status" value="1"/>
</dbReference>
<evidence type="ECO:0000256" key="2">
    <source>
        <dbReference type="ARBA" id="ARBA00024867"/>
    </source>
</evidence>
<dbReference type="AlphaFoldDB" id="A0A0E3JZE9"/>
<feature type="domain" description="HTH LytTR-type" evidence="5">
    <location>
        <begin position="132"/>
        <end position="192"/>
    </location>
</feature>
<organism evidence="6 7">
    <name type="scientific">Clostridium scatologenes</name>
    <dbReference type="NCBI Taxonomy" id="1548"/>
    <lineage>
        <taxon>Bacteria</taxon>
        <taxon>Bacillati</taxon>
        <taxon>Bacillota</taxon>
        <taxon>Clostridia</taxon>
        <taxon>Eubacteriales</taxon>
        <taxon>Clostridiaceae</taxon>
        <taxon>Clostridium</taxon>
    </lineage>
</organism>
<dbReference type="GO" id="GO:0003677">
    <property type="term" value="F:DNA binding"/>
    <property type="evidence" value="ECO:0007669"/>
    <property type="project" value="InterPro"/>
</dbReference>
<dbReference type="STRING" id="1548.CSCA_1114"/>
<dbReference type="PROSITE" id="PS50110">
    <property type="entry name" value="RESPONSE_REGULATORY"/>
    <property type="match status" value="1"/>
</dbReference>
<protein>
    <recommendedName>
        <fullName evidence="1">Stage 0 sporulation protein A homolog</fullName>
    </recommendedName>
</protein>
<evidence type="ECO:0000259" key="4">
    <source>
        <dbReference type="PROSITE" id="PS50110"/>
    </source>
</evidence>
<gene>
    <name evidence="6" type="ORF">CSCA_1114</name>
</gene>
<dbReference type="InterPro" id="IPR007492">
    <property type="entry name" value="LytTR_DNA-bd_dom"/>
</dbReference>
<evidence type="ECO:0000313" key="7">
    <source>
        <dbReference type="Proteomes" id="UP000033115"/>
    </source>
</evidence>
<dbReference type="PANTHER" id="PTHR37299:SF1">
    <property type="entry name" value="STAGE 0 SPORULATION PROTEIN A HOMOLOG"/>
    <property type="match status" value="1"/>
</dbReference>
<dbReference type="Gene3D" id="3.40.50.2300">
    <property type="match status" value="1"/>
</dbReference>